<evidence type="ECO:0000256" key="4">
    <source>
        <dbReference type="ARBA" id="ARBA00023078"/>
    </source>
</evidence>
<evidence type="ECO:0000256" key="1">
    <source>
        <dbReference type="ARBA" id="ARBA00004370"/>
    </source>
</evidence>
<evidence type="ECO:0000256" key="3">
    <source>
        <dbReference type="ARBA" id="ARBA00022531"/>
    </source>
</evidence>
<dbReference type="GO" id="GO:0042549">
    <property type="term" value="P:photosystem II stabilization"/>
    <property type="evidence" value="ECO:0007669"/>
    <property type="project" value="InterPro"/>
</dbReference>
<keyword evidence="4" id="KW-0793">Thylakoid</keyword>
<accession>A0A835YEB3</accession>
<dbReference type="GO" id="GO:0009654">
    <property type="term" value="C:photosystem II oxygen evolving complex"/>
    <property type="evidence" value="ECO:0007669"/>
    <property type="project" value="InterPro"/>
</dbReference>
<reference evidence="7" key="1">
    <citation type="journal article" date="2020" name="bioRxiv">
        <title>Comparative genomics of Chlamydomonas.</title>
        <authorList>
            <person name="Craig R.J."/>
            <person name="Hasan A.R."/>
            <person name="Ness R.W."/>
            <person name="Keightley P.D."/>
        </authorList>
    </citation>
    <scope>NUCLEOTIDE SEQUENCE</scope>
    <source>
        <strain evidence="7">CCAP 11/70</strain>
    </source>
</reference>
<evidence type="ECO:0000313" key="7">
    <source>
        <dbReference type="EMBL" id="KAG2500174.1"/>
    </source>
</evidence>
<proteinExistence type="inferred from homology"/>
<dbReference type="Gene3D" id="3.30.2050.10">
    <property type="entry name" value="photosynthetic oxygen evolving center domain"/>
    <property type="match status" value="1"/>
</dbReference>
<evidence type="ECO:0000313" key="8">
    <source>
        <dbReference type="Proteomes" id="UP000612055"/>
    </source>
</evidence>
<dbReference type="OrthoDB" id="2860at2759"/>
<comment type="similarity">
    <text evidence="2">Belongs to the PsbO family.</text>
</comment>
<comment type="caution">
    <text evidence="7">The sequence shown here is derived from an EMBL/GenBank/DDBJ whole genome shotgun (WGS) entry which is preliminary data.</text>
</comment>
<dbReference type="Proteomes" id="UP000612055">
    <property type="component" value="Unassembled WGS sequence"/>
</dbReference>
<name>A0A835YEB3_9CHLO</name>
<keyword evidence="6" id="KW-0604">Photosystem II</keyword>
<dbReference type="InterPro" id="IPR011250">
    <property type="entry name" value="OMP/PagP_B-barrel"/>
</dbReference>
<dbReference type="PANTHER" id="PTHR34058">
    <property type="entry name" value="OXYGEN-EVOLVING ENHANCER PROTEIN 1-2, CHLOROPLASTIC"/>
    <property type="match status" value="1"/>
</dbReference>
<gene>
    <name evidence="7" type="ORF">HYH03_001756</name>
</gene>
<dbReference type="SUPFAM" id="SSF56925">
    <property type="entry name" value="OMPA-like"/>
    <property type="match status" value="1"/>
</dbReference>
<comment type="subcellular location">
    <subcellularLocation>
        <location evidence="1">Membrane</location>
    </subcellularLocation>
</comment>
<keyword evidence="8" id="KW-1185">Reference proteome</keyword>
<dbReference type="Pfam" id="PF01716">
    <property type="entry name" value="MSP"/>
    <property type="match status" value="1"/>
</dbReference>
<organism evidence="7 8">
    <name type="scientific">Edaphochlamys debaryana</name>
    <dbReference type="NCBI Taxonomy" id="47281"/>
    <lineage>
        <taxon>Eukaryota</taxon>
        <taxon>Viridiplantae</taxon>
        <taxon>Chlorophyta</taxon>
        <taxon>core chlorophytes</taxon>
        <taxon>Chlorophyceae</taxon>
        <taxon>CS clade</taxon>
        <taxon>Chlamydomonadales</taxon>
        <taxon>Chlamydomonadales incertae sedis</taxon>
        <taxon>Edaphochlamys</taxon>
    </lineage>
</organism>
<dbReference type="GO" id="GO:0010242">
    <property type="term" value="F:oxygen evolving activity"/>
    <property type="evidence" value="ECO:0007669"/>
    <property type="project" value="InterPro"/>
</dbReference>
<sequence length="274" mass="29208">MAMALSMMRVLPAKAAGVKTDRRSSVVCNARRVEFGQAVAAVTAATALAVGSAHALTYDQLQSMSYLQTLKAGSYKLEGFCMEPMAFQVRDESQFKGGKPAFVDTRLLTRLTYSLDAMSGTLKVGADGTAEMAEEDGMDYAATTVQLPGGERVPFLFTIKQFAGKGPLGAIAGDFDVPSYRGSTFMDPKGRGGSTGYESAIGLQTKQDDDAILKENDKKFAVLKGSAVFSVAKVDSETGEVAGVFESMQPGDTDMGAKTPKDVRVRGLWYARLQ</sequence>
<dbReference type="Gene3D" id="2.40.160.30">
    <property type="entry name" value="Photosystem II, cytochrome c-550 precursor"/>
    <property type="match status" value="1"/>
</dbReference>
<evidence type="ECO:0000256" key="5">
    <source>
        <dbReference type="ARBA" id="ARBA00023136"/>
    </source>
</evidence>
<keyword evidence="3" id="KW-0602">Photosynthesis</keyword>
<keyword evidence="5" id="KW-0472">Membrane</keyword>
<dbReference type="GO" id="GO:0010207">
    <property type="term" value="P:photosystem II assembly"/>
    <property type="evidence" value="ECO:0007669"/>
    <property type="project" value="InterPro"/>
</dbReference>
<dbReference type="AlphaFoldDB" id="A0A835YEB3"/>
<dbReference type="InterPro" id="IPR002628">
    <property type="entry name" value="PsbO"/>
</dbReference>
<evidence type="ECO:0000256" key="6">
    <source>
        <dbReference type="ARBA" id="ARBA00023276"/>
    </source>
</evidence>
<protein>
    <submittedName>
        <fullName evidence="7">Uncharacterized protein</fullName>
    </submittedName>
</protein>
<evidence type="ECO:0000256" key="2">
    <source>
        <dbReference type="ARBA" id="ARBA00009838"/>
    </source>
</evidence>
<dbReference type="EMBL" id="JAEHOE010000004">
    <property type="protein sequence ID" value="KAG2500174.1"/>
    <property type="molecule type" value="Genomic_DNA"/>
</dbReference>